<organism evidence="1 2">
    <name type="scientific">Mesorhabditis belari</name>
    <dbReference type="NCBI Taxonomy" id="2138241"/>
    <lineage>
        <taxon>Eukaryota</taxon>
        <taxon>Metazoa</taxon>
        <taxon>Ecdysozoa</taxon>
        <taxon>Nematoda</taxon>
        <taxon>Chromadorea</taxon>
        <taxon>Rhabditida</taxon>
        <taxon>Rhabditina</taxon>
        <taxon>Rhabditomorpha</taxon>
        <taxon>Rhabditoidea</taxon>
        <taxon>Rhabditidae</taxon>
        <taxon>Mesorhabditinae</taxon>
        <taxon>Mesorhabditis</taxon>
    </lineage>
</organism>
<protein>
    <submittedName>
        <fullName evidence="2">ATP synthase-coupling factor 6, mitochondrial</fullName>
    </submittedName>
</protein>
<dbReference type="AlphaFoldDB" id="A0AAF3F066"/>
<sequence>MLFRRAFSTTKALRSDLIQQAFISKVKELQSIGSELANKDPNVKKALQEELNRVAQKYQLGADSVSRLGVSFKDPKVESSFTAAYESVTIQQLLDQVKKDEKSFLSQKAARQAEEAKRNASINVKN</sequence>
<keyword evidence="1" id="KW-1185">Reference proteome</keyword>
<dbReference type="Proteomes" id="UP000887575">
    <property type="component" value="Unassembled WGS sequence"/>
</dbReference>
<evidence type="ECO:0000313" key="1">
    <source>
        <dbReference type="Proteomes" id="UP000887575"/>
    </source>
</evidence>
<dbReference type="GO" id="GO:0015078">
    <property type="term" value="F:proton transmembrane transporter activity"/>
    <property type="evidence" value="ECO:0007669"/>
    <property type="project" value="InterPro"/>
</dbReference>
<dbReference type="WBParaSite" id="MBELARI_LOCUS19850">
    <property type="protein sequence ID" value="MBELARI_LOCUS19850"/>
    <property type="gene ID" value="MBELARI_LOCUS19850"/>
</dbReference>
<dbReference type="Gene3D" id="1.10.246.110">
    <property type="entry name" value="Mitochondrial ATP synthase-coupling factor 6"/>
    <property type="match status" value="1"/>
</dbReference>
<accession>A0AAF3F066</accession>
<evidence type="ECO:0000313" key="2">
    <source>
        <dbReference type="WBParaSite" id="MBELARI_LOCUS19850"/>
    </source>
</evidence>
<dbReference type="InterPro" id="IPR036204">
    <property type="entry name" value="ATP_synth_f6_sf_mt"/>
</dbReference>
<proteinExistence type="predicted"/>
<reference evidence="2" key="1">
    <citation type="submission" date="2024-02" db="UniProtKB">
        <authorList>
            <consortium name="WormBaseParasite"/>
        </authorList>
    </citation>
    <scope>IDENTIFICATION</scope>
</reference>
<name>A0AAF3F066_9BILA</name>
<dbReference type="SUPFAM" id="SSF111357">
    <property type="entry name" value="Mitochondrial ATP synthase coupling factor 6"/>
    <property type="match status" value="1"/>
</dbReference>
<dbReference type="GO" id="GO:0045259">
    <property type="term" value="C:proton-transporting ATP synthase complex"/>
    <property type="evidence" value="ECO:0007669"/>
    <property type="project" value="InterPro"/>
</dbReference>
<dbReference type="GO" id="GO:0015986">
    <property type="term" value="P:proton motive force-driven ATP synthesis"/>
    <property type="evidence" value="ECO:0007669"/>
    <property type="project" value="InterPro"/>
</dbReference>